<name>A0A2U1PZR0_ARTAN</name>
<keyword evidence="2" id="KW-0812">Transmembrane</keyword>
<gene>
    <name evidence="4" type="ORF">CTI12_AA089840</name>
</gene>
<evidence type="ECO:0000313" key="4">
    <source>
        <dbReference type="EMBL" id="PWA91207.1"/>
    </source>
</evidence>
<dbReference type="CDD" id="cd12823">
    <property type="entry name" value="Mrs2_Mfm1p-like"/>
    <property type="match status" value="1"/>
</dbReference>
<evidence type="ECO:0000256" key="3">
    <source>
        <dbReference type="SAM" id="MobiDB-lite"/>
    </source>
</evidence>
<evidence type="ECO:0000256" key="2">
    <source>
        <dbReference type="RuleBase" id="RU366041"/>
    </source>
</evidence>
<keyword evidence="2" id="KW-0406">Ion transport</keyword>
<keyword evidence="5" id="KW-1185">Reference proteome</keyword>
<comment type="similarity">
    <text evidence="1 2">Belongs to the CorA metal ion transporter (MIT) (TC 1.A.35.5) family.</text>
</comment>
<feature type="transmembrane region" description="Helical" evidence="2">
    <location>
        <begin position="432"/>
        <end position="452"/>
    </location>
</feature>
<keyword evidence="2" id="KW-0472">Membrane</keyword>
<keyword evidence="2" id="KW-0813">Transport</keyword>
<keyword evidence="2" id="KW-0460">Magnesium</keyword>
<comment type="subcellular location">
    <subcellularLocation>
        <location evidence="2">Membrane</location>
        <topology evidence="2">Multi-pass membrane protein</topology>
    </subcellularLocation>
</comment>
<dbReference type="Gene3D" id="1.20.58.340">
    <property type="entry name" value="Magnesium transport protein CorA, transmembrane region"/>
    <property type="match status" value="1"/>
</dbReference>
<dbReference type="Proteomes" id="UP000245207">
    <property type="component" value="Unassembled WGS sequence"/>
</dbReference>
<dbReference type="Pfam" id="PF22099">
    <property type="entry name" value="MRS2-like"/>
    <property type="match status" value="1"/>
</dbReference>
<feature type="compositionally biased region" description="Low complexity" evidence="3">
    <location>
        <begin position="1"/>
        <end position="19"/>
    </location>
</feature>
<feature type="region of interest" description="Disordered" evidence="3">
    <location>
        <begin position="62"/>
        <end position="86"/>
    </location>
</feature>
<dbReference type="PANTHER" id="PTHR13890:SF45">
    <property type="entry name" value="MAGNESIUM TRANSPORTER"/>
    <property type="match status" value="1"/>
</dbReference>
<dbReference type="EMBL" id="PKPP01000563">
    <property type="protein sequence ID" value="PWA91207.1"/>
    <property type="molecule type" value="Genomic_DNA"/>
</dbReference>
<comment type="caution">
    <text evidence="4">The sequence shown here is derived from an EMBL/GenBank/DDBJ whole genome shotgun (WGS) entry which is preliminary data.</text>
</comment>
<dbReference type="OrthoDB" id="10251508at2759"/>
<protein>
    <recommendedName>
        <fullName evidence="2">Magnesium transporter</fullName>
    </recommendedName>
</protein>
<dbReference type="InterPro" id="IPR039204">
    <property type="entry name" value="MRS2-like"/>
</dbReference>
<sequence length="494" mass="55091">MALKPSPHFPTSHPPFTKHTVIRPSPTVSLRRTCTFLFPVPLKLLSTGTTVKRFYAKSTDESESGTDEAFTGSDGDGDGNDDVDSKKNVNVNVNVASLSDALNLSSRDPVYEVVELEGQTANLLLLIPNFILILYAQLNHSNFALTEFMFIDETPIGMVLIWFPITGLRPRDIRSVDPSLWLTNTMPSLLVRENAILLNLGSLRAIAMQDSVFIFNFNRRGGKAFIDDLLPRLNPKSMIGGSVVMPFELEVVEAALNSRIQHFEHRLMDLDPHVQDLLKVLPNRLTAGVLEQLRICKQTLVELGSKAGALRQMLLDMLEDSQEIRRLCIVGRNCILGNNSNVECSVPLDKQIAEGKCVAQLGILFSNMVKSWLISLSAEEEEEIEMLLENYLHRCESCHNQAERLLDSAREMEDSIAVNLSSRRLQVSRFELLLQVGAFCLGVGALISGIFGMNLRSYLEEHAFAFWLTTGGIVFGAVVAFFLTYSYLRAKKIL</sequence>
<organism evidence="4 5">
    <name type="scientific">Artemisia annua</name>
    <name type="common">Sweet wormwood</name>
    <dbReference type="NCBI Taxonomy" id="35608"/>
    <lineage>
        <taxon>Eukaryota</taxon>
        <taxon>Viridiplantae</taxon>
        <taxon>Streptophyta</taxon>
        <taxon>Embryophyta</taxon>
        <taxon>Tracheophyta</taxon>
        <taxon>Spermatophyta</taxon>
        <taxon>Magnoliopsida</taxon>
        <taxon>eudicotyledons</taxon>
        <taxon>Gunneridae</taxon>
        <taxon>Pentapetalae</taxon>
        <taxon>asterids</taxon>
        <taxon>campanulids</taxon>
        <taxon>Asterales</taxon>
        <taxon>Asteraceae</taxon>
        <taxon>Asteroideae</taxon>
        <taxon>Anthemideae</taxon>
        <taxon>Artemisiinae</taxon>
        <taxon>Artemisia</taxon>
    </lineage>
</organism>
<comment type="function">
    <text evidence="2">Magnesium transporter that may mediate the influx of magnesium.</text>
</comment>
<keyword evidence="2" id="KW-1133">Transmembrane helix</keyword>
<dbReference type="Gene3D" id="2.40.128.330">
    <property type="match status" value="1"/>
</dbReference>
<dbReference type="GO" id="GO:0016020">
    <property type="term" value="C:membrane"/>
    <property type="evidence" value="ECO:0007669"/>
    <property type="project" value="UniProtKB-SubCell"/>
</dbReference>
<dbReference type="GO" id="GO:0015095">
    <property type="term" value="F:magnesium ion transmembrane transporter activity"/>
    <property type="evidence" value="ECO:0007669"/>
    <property type="project" value="TreeGrafter"/>
</dbReference>
<accession>A0A2U1PZR0</accession>
<feature type="region of interest" description="Disordered" evidence="3">
    <location>
        <begin position="1"/>
        <end position="20"/>
    </location>
</feature>
<dbReference type="PANTHER" id="PTHR13890">
    <property type="entry name" value="RNA SPLICING PROTEIN MRS2, MITOCHONDRIAL"/>
    <property type="match status" value="1"/>
</dbReference>
<proteinExistence type="inferred from homology"/>
<dbReference type="AlphaFoldDB" id="A0A2U1PZR0"/>
<evidence type="ECO:0000313" key="5">
    <source>
        <dbReference type="Proteomes" id="UP000245207"/>
    </source>
</evidence>
<reference evidence="4 5" key="1">
    <citation type="journal article" date="2018" name="Mol. Plant">
        <title>The genome of Artemisia annua provides insight into the evolution of Asteraceae family and artemisinin biosynthesis.</title>
        <authorList>
            <person name="Shen Q."/>
            <person name="Zhang L."/>
            <person name="Liao Z."/>
            <person name="Wang S."/>
            <person name="Yan T."/>
            <person name="Shi P."/>
            <person name="Liu M."/>
            <person name="Fu X."/>
            <person name="Pan Q."/>
            <person name="Wang Y."/>
            <person name="Lv Z."/>
            <person name="Lu X."/>
            <person name="Zhang F."/>
            <person name="Jiang W."/>
            <person name="Ma Y."/>
            <person name="Chen M."/>
            <person name="Hao X."/>
            <person name="Li L."/>
            <person name="Tang Y."/>
            <person name="Lv G."/>
            <person name="Zhou Y."/>
            <person name="Sun X."/>
            <person name="Brodelius P.E."/>
            <person name="Rose J.K.C."/>
            <person name="Tang K."/>
        </authorList>
    </citation>
    <scope>NUCLEOTIDE SEQUENCE [LARGE SCALE GENOMIC DNA]</scope>
    <source>
        <strain evidence="5">cv. Huhao1</strain>
        <tissue evidence="4">Leaf</tissue>
    </source>
</reference>
<feature type="transmembrane region" description="Helical" evidence="2">
    <location>
        <begin position="464"/>
        <end position="488"/>
    </location>
</feature>
<dbReference type="GO" id="GO:0009941">
    <property type="term" value="C:chloroplast envelope"/>
    <property type="evidence" value="ECO:0007669"/>
    <property type="project" value="TreeGrafter"/>
</dbReference>
<evidence type="ECO:0000256" key="1">
    <source>
        <dbReference type="ARBA" id="ARBA00007535"/>
    </source>
</evidence>